<evidence type="ECO:0000313" key="3">
    <source>
        <dbReference type="Proteomes" id="UP000015104"/>
    </source>
</evidence>
<feature type="region of interest" description="Disordered" evidence="1">
    <location>
        <begin position="29"/>
        <end position="68"/>
    </location>
</feature>
<dbReference type="Proteomes" id="UP000015104">
    <property type="component" value="Unassembled WGS sequence"/>
</dbReference>
<proteinExistence type="predicted"/>
<reference evidence="3" key="1">
    <citation type="submission" date="2011-08" db="EMBL/GenBank/DDBJ databases">
        <authorList>
            <person name="Rombauts S."/>
        </authorList>
    </citation>
    <scope>NUCLEOTIDE SEQUENCE</scope>
    <source>
        <strain evidence="3">London</strain>
    </source>
</reference>
<organism evidence="2 3">
    <name type="scientific">Tetranychus urticae</name>
    <name type="common">Two-spotted spider mite</name>
    <dbReference type="NCBI Taxonomy" id="32264"/>
    <lineage>
        <taxon>Eukaryota</taxon>
        <taxon>Metazoa</taxon>
        <taxon>Ecdysozoa</taxon>
        <taxon>Arthropoda</taxon>
        <taxon>Chelicerata</taxon>
        <taxon>Arachnida</taxon>
        <taxon>Acari</taxon>
        <taxon>Acariformes</taxon>
        <taxon>Trombidiformes</taxon>
        <taxon>Prostigmata</taxon>
        <taxon>Eleutherengona</taxon>
        <taxon>Raphignathae</taxon>
        <taxon>Tetranychoidea</taxon>
        <taxon>Tetranychidae</taxon>
        <taxon>Tetranychus</taxon>
    </lineage>
</organism>
<protein>
    <submittedName>
        <fullName evidence="2">Uncharacterized protein</fullName>
    </submittedName>
</protein>
<evidence type="ECO:0000313" key="2">
    <source>
        <dbReference type="EnsemblMetazoa" id="tetur12g04470.1"/>
    </source>
</evidence>
<reference evidence="2" key="2">
    <citation type="submission" date="2015-06" db="UniProtKB">
        <authorList>
            <consortium name="EnsemblMetazoa"/>
        </authorList>
    </citation>
    <scope>IDENTIFICATION</scope>
</reference>
<accession>T1KJB5</accession>
<dbReference type="EnsemblMetazoa" id="tetur12g04470.1">
    <property type="protein sequence ID" value="tetur12g04470.1"/>
    <property type="gene ID" value="tetur12g04470"/>
</dbReference>
<name>T1KJB5_TETUR</name>
<dbReference type="AlphaFoldDB" id="T1KJB5"/>
<dbReference type="EMBL" id="CAEY01000121">
    <property type="status" value="NOT_ANNOTATED_CDS"/>
    <property type="molecule type" value="Genomic_DNA"/>
</dbReference>
<sequence>MTRAVYNNHITRLETKKVYSLTMARLEKDCTGNEDGGKNQGWKGEAVSSNRHHQYHYHRHNPGYYTMN</sequence>
<feature type="compositionally biased region" description="Basic residues" evidence="1">
    <location>
        <begin position="50"/>
        <end position="61"/>
    </location>
</feature>
<evidence type="ECO:0000256" key="1">
    <source>
        <dbReference type="SAM" id="MobiDB-lite"/>
    </source>
</evidence>
<keyword evidence="3" id="KW-1185">Reference proteome</keyword>
<dbReference type="HOGENOM" id="CLU_2797224_0_0_1"/>